<feature type="region of interest" description="Disordered" evidence="1">
    <location>
        <begin position="24"/>
        <end position="88"/>
    </location>
</feature>
<sequence>MKKIATFLASGILLFSVAACNDAKTSSVAPNSTQDEVKTPSAEEAKDAKQDATSETRRKQLNEDIRAREQRNNTFNAGAAEKRSDKDVASEVRSKLEANIPASALVVETKNGVVTVSGTVPTQQQYDKIANLTKEIKGVQGVEIKATVAAAKTEKK</sequence>
<dbReference type="PROSITE" id="PS50914">
    <property type="entry name" value="BON"/>
    <property type="match status" value="1"/>
</dbReference>
<organism evidence="4 5">
    <name type="scientific">Dendronalium phyllosphericum CENA369</name>
    <dbReference type="NCBI Taxonomy" id="1725256"/>
    <lineage>
        <taxon>Bacteria</taxon>
        <taxon>Bacillati</taxon>
        <taxon>Cyanobacteriota</taxon>
        <taxon>Cyanophyceae</taxon>
        <taxon>Nostocales</taxon>
        <taxon>Nostocaceae</taxon>
        <taxon>Dendronalium</taxon>
        <taxon>Dendronalium phyllosphericum</taxon>
    </lineage>
</organism>
<evidence type="ECO:0000313" key="4">
    <source>
        <dbReference type="EMBL" id="MBH8572133.1"/>
    </source>
</evidence>
<protein>
    <submittedName>
        <fullName evidence="4">BON domain-containing protein</fullName>
    </submittedName>
</protein>
<dbReference type="AlphaFoldDB" id="A0A8J7I0Y9"/>
<reference evidence="4 5" key="1">
    <citation type="journal article" date="2021" name="Int. J. Syst. Evol. Microbiol.">
        <title>Amazonocrinis nigriterrae gen. nov., sp. nov., Atlanticothrix silvestris gen. nov., sp. nov. and Dendronalium phyllosphericum gen. nov., sp. nov., nostocacean cyanobacteria from Brazilian environments.</title>
        <authorList>
            <person name="Alvarenga D.O."/>
            <person name="Andreote A.P.D."/>
            <person name="Branco L.H.Z."/>
            <person name="Delbaje E."/>
            <person name="Cruz R.B."/>
            <person name="Varani A.M."/>
            <person name="Fiore M.F."/>
        </authorList>
    </citation>
    <scope>NUCLEOTIDE SEQUENCE [LARGE SCALE GENOMIC DNA]</scope>
    <source>
        <strain evidence="4 5">CENA369</strain>
    </source>
</reference>
<dbReference type="Proteomes" id="UP000662314">
    <property type="component" value="Unassembled WGS sequence"/>
</dbReference>
<feature type="compositionally biased region" description="Polar residues" evidence="1">
    <location>
        <begin position="24"/>
        <end position="34"/>
    </location>
</feature>
<feature type="compositionally biased region" description="Basic and acidic residues" evidence="1">
    <location>
        <begin position="35"/>
        <end position="71"/>
    </location>
</feature>
<dbReference type="InterPro" id="IPR007055">
    <property type="entry name" value="BON_dom"/>
</dbReference>
<dbReference type="EMBL" id="JAECZA010000008">
    <property type="protein sequence ID" value="MBH8572133.1"/>
    <property type="molecule type" value="Genomic_DNA"/>
</dbReference>
<feature type="domain" description="BON" evidence="3">
    <location>
        <begin position="84"/>
        <end position="150"/>
    </location>
</feature>
<keyword evidence="5" id="KW-1185">Reference proteome</keyword>
<evidence type="ECO:0000256" key="1">
    <source>
        <dbReference type="SAM" id="MobiDB-lite"/>
    </source>
</evidence>
<evidence type="ECO:0000259" key="3">
    <source>
        <dbReference type="PROSITE" id="PS50914"/>
    </source>
</evidence>
<evidence type="ECO:0000313" key="5">
    <source>
        <dbReference type="Proteomes" id="UP000662314"/>
    </source>
</evidence>
<keyword evidence="2" id="KW-0732">Signal</keyword>
<feature type="signal peptide" evidence="2">
    <location>
        <begin position="1"/>
        <end position="18"/>
    </location>
</feature>
<dbReference type="Pfam" id="PF04972">
    <property type="entry name" value="BON"/>
    <property type="match status" value="1"/>
</dbReference>
<dbReference type="PROSITE" id="PS51257">
    <property type="entry name" value="PROKAR_LIPOPROTEIN"/>
    <property type="match status" value="1"/>
</dbReference>
<evidence type="ECO:0000256" key="2">
    <source>
        <dbReference type="SAM" id="SignalP"/>
    </source>
</evidence>
<gene>
    <name evidence="4" type="ORF">I8752_03605</name>
</gene>
<proteinExistence type="predicted"/>
<dbReference type="Gene3D" id="3.30.1340.30">
    <property type="match status" value="1"/>
</dbReference>
<name>A0A8J7I0Y9_9NOST</name>
<dbReference type="RefSeq" id="WP_214430964.1">
    <property type="nucleotide sequence ID" value="NZ_CAWPUQ010000317.1"/>
</dbReference>
<accession>A0A8J7I0Y9</accession>
<feature type="chain" id="PRO_5035229856" evidence="2">
    <location>
        <begin position="19"/>
        <end position="156"/>
    </location>
</feature>
<comment type="caution">
    <text evidence="4">The sequence shown here is derived from an EMBL/GenBank/DDBJ whole genome shotgun (WGS) entry which is preliminary data.</text>
</comment>